<dbReference type="InterPro" id="IPR008920">
    <property type="entry name" value="TF_FadR/GntR_C"/>
</dbReference>
<dbReference type="SMART" id="SM00895">
    <property type="entry name" value="FCD"/>
    <property type="match status" value="1"/>
</dbReference>
<dbReference type="PANTHER" id="PTHR43537">
    <property type="entry name" value="TRANSCRIPTIONAL REGULATOR, GNTR FAMILY"/>
    <property type="match status" value="1"/>
</dbReference>
<dbReference type="InterPro" id="IPR036388">
    <property type="entry name" value="WH-like_DNA-bd_sf"/>
</dbReference>
<comment type="caution">
    <text evidence="5">The sequence shown here is derived from an EMBL/GenBank/DDBJ whole genome shotgun (WGS) entry which is preliminary data.</text>
</comment>
<proteinExistence type="predicted"/>
<dbReference type="Pfam" id="PF00392">
    <property type="entry name" value="GntR"/>
    <property type="match status" value="1"/>
</dbReference>
<dbReference type="Pfam" id="PF07729">
    <property type="entry name" value="FCD"/>
    <property type="match status" value="1"/>
</dbReference>
<dbReference type="SUPFAM" id="SSF48008">
    <property type="entry name" value="GntR ligand-binding domain-like"/>
    <property type="match status" value="1"/>
</dbReference>
<evidence type="ECO:0000256" key="1">
    <source>
        <dbReference type="ARBA" id="ARBA00023015"/>
    </source>
</evidence>
<dbReference type="GO" id="GO:0003700">
    <property type="term" value="F:DNA-binding transcription factor activity"/>
    <property type="evidence" value="ECO:0007669"/>
    <property type="project" value="InterPro"/>
</dbReference>
<dbReference type="PANTHER" id="PTHR43537:SF47">
    <property type="entry name" value="REGULATORY PROTEIN GNTR HTH"/>
    <property type="match status" value="1"/>
</dbReference>
<evidence type="ECO:0000256" key="2">
    <source>
        <dbReference type="ARBA" id="ARBA00023125"/>
    </source>
</evidence>
<keyword evidence="3" id="KW-0804">Transcription</keyword>
<dbReference type="RefSeq" id="WP_166520098.1">
    <property type="nucleotide sequence ID" value="NZ_JAAABJ010000629.1"/>
</dbReference>
<evidence type="ECO:0000313" key="6">
    <source>
        <dbReference type="Proteomes" id="UP000553459"/>
    </source>
</evidence>
<evidence type="ECO:0000313" key="5">
    <source>
        <dbReference type="EMBL" id="NAW51841.1"/>
    </source>
</evidence>
<name>A0A845PY39_9FLAO</name>
<feature type="domain" description="HTH gntR-type" evidence="4">
    <location>
        <begin position="5"/>
        <end position="73"/>
    </location>
</feature>
<dbReference type="Gene3D" id="1.20.120.530">
    <property type="entry name" value="GntR ligand-binding domain-like"/>
    <property type="match status" value="1"/>
</dbReference>
<evidence type="ECO:0000256" key="3">
    <source>
        <dbReference type="ARBA" id="ARBA00023163"/>
    </source>
</evidence>
<accession>A0A845PY39</accession>
<dbReference type="SUPFAM" id="SSF46785">
    <property type="entry name" value="Winged helix' DNA-binding domain"/>
    <property type="match status" value="1"/>
</dbReference>
<dbReference type="SMART" id="SM00345">
    <property type="entry name" value="HTH_GNTR"/>
    <property type="match status" value="1"/>
</dbReference>
<reference evidence="5 6" key="1">
    <citation type="submission" date="2019-11" db="EMBL/GenBank/DDBJ databases">
        <title>Characterization of Elizabethkingia argenteiflava sp. nov., isolated from inner surface of Soybean Pods.</title>
        <authorList>
            <person name="Mo S."/>
        </authorList>
    </citation>
    <scope>NUCLEOTIDE SEQUENCE [LARGE SCALE GENOMIC DNA]</scope>
    <source>
        <strain evidence="5 6">YB22</strain>
    </source>
</reference>
<dbReference type="InterPro" id="IPR000524">
    <property type="entry name" value="Tscrpt_reg_HTH_GntR"/>
</dbReference>
<dbReference type="CDD" id="cd07377">
    <property type="entry name" value="WHTH_GntR"/>
    <property type="match status" value="1"/>
</dbReference>
<dbReference type="InterPro" id="IPR036390">
    <property type="entry name" value="WH_DNA-bd_sf"/>
</dbReference>
<dbReference type="InterPro" id="IPR011711">
    <property type="entry name" value="GntR_C"/>
</dbReference>
<dbReference type="GO" id="GO:0003677">
    <property type="term" value="F:DNA binding"/>
    <property type="evidence" value="ECO:0007669"/>
    <property type="project" value="UniProtKB-KW"/>
</dbReference>
<keyword evidence="2" id="KW-0238">DNA-binding</keyword>
<dbReference type="AlphaFoldDB" id="A0A845PY39"/>
<gene>
    <name evidence="5" type="ORF">GNY06_10865</name>
</gene>
<sequence length="218" mass="25113">MEKKKSLSDVVTCRLQEDIQSGKYAVGDKLPTEKELMDLYKVGRSTIREAVKLLSMSRMLTVRQGSGTYVNKRQILNPPDILNKAKFDEINDARRLLEADLVLRACRSATDEQLKAIEASIQEKKDAILLESKEACIKSDILFHLRIAEAANHKVLFWVYQSFTDMITDFFRLREPHGISCFAMSYYLHEKLYLAIKSKKEKQAIKILHNILNNNFSL</sequence>
<dbReference type="Gene3D" id="1.10.10.10">
    <property type="entry name" value="Winged helix-like DNA-binding domain superfamily/Winged helix DNA-binding domain"/>
    <property type="match status" value="1"/>
</dbReference>
<dbReference type="Proteomes" id="UP000553459">
    <property type="component" value="Unassembled WGS sequence"/>
</dbReference>
<dbReference type="PRINTS" id="PR00035">
    <property type="entry name" value="HTHGNTR"/>
</dbReference>
<organism evidence="5 6">
    <name type="scientific">Elizabethkingia argenteiflava</name>
    <dbReference type="NCBI Taxonomy" id="2681556"/>
    <lineage>
        <taxon>Bacteria</taxon>
        <taxon>Pseudomonadati</taxon>
        <taxon>Bacteroidota</taxon>
        <taxon>Flavobacteriia</taxon>
        <taxon>Flavobacteriales</taxon>
        <taxon>Weeksellaceae</taxon>
        <taxon>Elizabethkingia</taxon>
    </lineage>
</organism>
<keyword evidence="6" id="KW-1185">Reference proteome</keyword>
<evidence type="ECO:0000259" key="4">
    <source>
        <dbReference type="PROSITE" id="PS50949"/>
    </source>
</evidence>
<dbReference type="EMBL" id="JAAABJ010000629">
    <property type="protein sequence ID" value="NAW51841.1"/>
    <property type="molecule type" value="Genomic_DNA"/>
</dbReference>
<protein>
    <submittedName>
        <fullName evidence="5">GntR family transcriptional regulator</fullName>
    </submittedName>
</protein>
<keyword evidence="1" id="KW-0805">Transcription regulation</keyword>
<dbReference type="PROSITE" id="PS50949">
    <property type="entry name" value="HTH_GNTR"/>
    <property type="match status" value="1"/>
</dbReference>